<comment type="caution">
    <text evidence="3">The sequence shown here is derived from an EMBL/GenBank/DDBJ whole genome shotgun (WGS) entry which is preliminary data.</text>
</comment>
<dbReference type="PANTHER" id="PTHR42732">
    <property type="entry name" value="BETA-GALACTOSIDASE"/>
    <property type="match status" value="1"/>
</dbReference>
<dbReference type="InterPro" id="IPR017853">
    <property type="entry name" value="GH"/>
</dbReference>
<dbReference type="InterPro" id="IPR051913">
    <property type="entry name" value="GH2_Domain-Containing"/>
</dbReference>
<dbReference type="RefSeq" id="WP_262994681.1">
    <property type="nucleotide sequence ID" value="NZ_JAOTJC010000008.1"/>
</dbReference>
<evidence type="ECO:0000256" key="1">
    <source>
        <dbReference type="SAM" id="SignalP"/>
    </source>
</evidence>
<organism evidence="3 4">
    <name type="scientific">Alteromonas salexigens</name>
    <dbReference type="NCBI Taxonomy" id="2982530"/>
    <lineage>
        <taxon>Bacteria</taxon>
        <taxon>Pseudomonadati</taxon>
        <taxon>Pseudomonadota</taxon>
        <taxon>Gammaproteobacteria</taxon>
        <taxon>Alteromonadales</taxon>
        <taxon>Alteromonadaceae</taxon>
        <taxon>Alteromonas/Salinimonas group</taxon>
        <taxon>Alteromonas</taxon>
    </lineage>
</organism>
<evidence type="ECO:0000313" key="4">
    <source>
        <dbReference type="Proteomes" id="UP001209257"/>
    </source>
</evidence>
<gene>
    <name evidence="3" type="ORF">OCL06_11585</name>
</gene>
<evidence type="ECO:0000259" key="2">
    <source>
        <dbReference type="Pfam" id="PF02836"/>
    </source>
</evidence>
<evidence type="ECO:0000313" key="3">
    <source>
        <dbReference type="EMBL" id="MCU7555235.1"/>
    </source>
</evidence>
<dbReference type="SUPFAM" id="SSF51445">
    <property type="entry name" value="(Trans)glycosidases"/>
    <property type="match status" value="1"/>
</dbReference>
<reference evidence="4" key="1">
    <citation type="submission" date="2023-07" db="EMBL/GenBank/DDBJ databases">
        <title>Study on multiphase classification of strain Alteromonas salexigens isolated from the Yellow Sea.</title>
        <authorList>
            <person name="Sun L."/>
        </authorList>
    </citation>
    <scope>NUCLEOTIDE SEQUENCE [LARGE SCALE GENOMIC DNA]</scope>
    <source>
        <strain evidence="4">ASW11-19</strain>
    </source>
</reference>
<dbReference type="EMBL" id="JAOTJC010000008">
    <property type="protein sequence ID" value="MCU7555235.1"/>
    <property type="molecule type" value="Genomic_DNA"/>
</dbReference>
<dbReference type="Pfam" id="PF02836">
    <property type="entry name" value="Glyco_hydro_2_C"/>
    <property type="match status" value="1"/>
</dbReference>
<proteinExistence type="predicted"/>
<sequence>MTVLTLLRPTCLALVTLITACATTPQTSRWQPIPVTLVENEGEYHLQREGERYFIKGAGGTSQLSLLAASGANSVRTWSADDAERILNTAHQHGLTVMLGLSLGKERHGFDYDNQAAVDAQFERVRKTVQRFKSHPALLAWGVGNELDLFYTNTAVWDAVQRIAAMIQQEDPHHLVTTVTAGIDAQKAALIAEKVPAIDFLSINMYGGLEELPAKLADIGYTGPFVVTEWGPTGHWEVEKTPWGAPIEQTSTEKAASYQFRYEQGIAAARGQSLGSYAFLWGQKQETTPTWYGVFTEAGQPNEVVDTLSYVWTGNWPTVRAPSVSEFTVNGQSAHEGPVLGESETATARVVFTANSSEPASVRWEILPESTDIKAGGDPESRPQAVTGRIINDDRAGMMEFAAPAKAGAYRLFVYIENRAGKVATANVPFLVK</sequence>
<accession>A0ABT2VPJ8</accession>
<name>A0ABT2VPJ8_9ALTE</name>
<protein>
    <recommendedName>
        <fullName evidence="2">Glycoside hydrolase family 2 catalytic domain-containing protein</fullName>
    </recommendedName>
</protein>
<dbReference type="InterPro" id="IPR006103">
    <property type="entry name" value="Glyco_hydro_2_cat"/>
</dbReference>
<feature type="domain" description="Glycoside hydrolase family 2 catalytic" evidence="2">
    <location>
        <begin position="64"/>
        <end position="231"/>
    </location>
</feature>
<dbReference type="Gene3D" id="3.20.20.80">
    <property type="entry name" value="Glycosidases"/>
    <property type="match status" value="1"/>
</dbReference>
<keyword evidence="4" id="KW-1185">Reference proteome</keyword>
<dbReference type="Proteomes" id="UP001209257">
    <property type="component" value="Unassembled WGS sequence"/>
</dbReference>
<feature type="signal peptide" evidence="1">
    <location>
        <begin position="1"/>
        <end position="22"/>
    </location>
</feature>
<feature type="chain" id="PRO_5046270861" description="Glycoside hydrolase family 2 catalytic domain-containing protein" evidence="1">
    <location>
        <begin position="23"/>
        <end position="433"/>
    </location>
</feature>
<keyword evidence="1" id="KW-0732">Signal</keyword>